<dbReference type="EMBL" id="KL597075">
    <property type="protein sequence ID" value="KER20237.1"/>
    <property type="molecule type" value="Genomic_DNA"/>
</dbReference>
<gene>
    <name evidence="1" type="ORF">T265_11162</name>
</gene>
<reference evidence="1 2" key="1">
    <citation type="submission" date="2013-11" db="EMBL/GenBank/DDBJ databases">
        <title>Opisthorchis viverrini - life in the bile duct.</title>
        <authorList>
            <person name="Young N.D."/>
            <person name="Nagarajan N."/>
            <person name="Lin S.J."/>
            <person name="Korhonen P.K."/>
            <person name="Jex A.R."/>
            <person name="Hall R.S."/>
            <person name="Safavi-Hemami H."/>
            <person name="Kaewkong W."/>
            <person name="Bertrand D."/>
            <person name="Gao S."/>
            <person name="Seet Q."/>
            <person name="Wongkham S."/>
            <person name="Teh B.T."/>
            <person name="Wongkham C."/>
            <person name="Intapan P.M."/>
            <person name="Maleewong W."/>
            <person name="Yang X."/>
            <person name="Hu M."/>
            <person name="Wang Z."/>
            <person name="Hofmann A."/>
            <person name="Sternberg P.W."/>
            <person name="Tan P."/>
            <person name="Wang J."/>
            <person name="Gasser R.B."/>
        </authorList>
    </citation>
    <scope>NUCLEOTIDE SEQUENCE [LARGE SCALE GENOMIC DNA]</scope>
</reference>
<sequence>MPLGRVSIRPTAAVDYNPAHTFCCKYVRKETQLRPWVRQKSLEQLSQKSMSFHILAPRKSQSKAVCCYVRTSTDALKHPLGQETMVASFEVYKIERLPRRQLNFSEIILHSTDTYWPSGRAHASTTRTWLKATQRAGRRKY</sequence>
<keyword evidence="2" id="KW-1185">Reference proteome</keyword>
<dbReference type="CTD" id="20325330"/>
<organism evidence="1 2">
    <name type="scientific">Opisthorchis viverrini</name>
    <name type="common">Southeast Asian liver fluke</name>
    <dbReference type="NCBI Taxonomy" id="6198"/>
    <lineage>
        <taxon>Eukaryota</taxon>
        <taxon>Metazoa</taxon>
        <taxon>Spiralia</taxon>
        <taxon>Lophotrochozoa</taxon>
        <taxon>Platyhelminthes</taxon>
        <taxon>Trematoda</taxon>
        <taxon>Digenea</taxon>
        <taxon>Opisthorchiida</taxon>
        <taxon>Opisthorchiata</taxon>
        <taxon>Opisthorchiidae</taxon>
        <taxon>Opisthorchis</taxon>
    </lineage>
</organism>
<dbReference type="KEGG" id="ovi:T265_11162"/>
<evidence type="ECO:0000313" key="1">
    <source>
        <dbReference type="EMBL" id="KER20237.1"/>
    </source>
</evidence>
<protein>
    <submittedName>
        <fullName evidence="1">Uncharacterized protein</fullName>
    </submittedName>
</protein>
<dbReference type="Proteomes" id="UP000054324">
    <property type="component" value="Unassembled WGS sequence"/>
</dbReference>
<proteinExistence type="predicted"/>
<name>A0A074Z407_OPIVI</name>
<accession>A0A074Z407</accession>
<dbReference type="AlphaFoldDB" id="A0A074Z407"/>
<evidence type="ECO:0000313" key="2">
    <source>
        <dbReference type="Proteomes" id="UP000054324"/>
    </source>
</evidence>
<dbReference type="GeneID" id="20325330"/>
<dbReference type="RefSeq" id="XP_009176013.1">
    <property type="nucleotide sequence ID" value="XM_009177749.1"/>
</dbReference>